<evidence type="ECO:0000313" key="3">
    <source>
        <dbReference type="Proteomes" id="UP000887568"/>
    </source>
</evidence>
<dbReference type="InterPro" id="IPR036291">
    <property type="entry name" value="NAD(P)-bd_dom_sf"/>
</dbReference>
<dbReference type="GO" id="GO:0006706">
    <property type="term" value="P:steroid catabolic process"/>
    <property type="evidence" value="ECO:0007669"/>
    <property type="project" value="TreeGrafter"/>
</dbReference>
<proteinExistence type="predicted"/>
<dbReference type="AlphaFoldDB" id="A0A913ZQZ0"/>
<dbReference type="PANTHER" id="PTHR43658:SF8">
    <property type="entry name" value="17-BETA-HYDROXYSTEROID DEHYDROGENASE 14-RELATED"/>
    <property type="match status" value="1"/>
</dbReference>
<dbReference type="InterPro" id="IPR002347">
    <property type="entry name" value="SDR_fam"/>
</dbReference>
<dbReference type="OMA" id="AAYQMSQ"/>
<dbReference type="Pfam" id="PF13561">
    <property type="entry name" value="adh_short_C2"/>
    <property type="match status" value="1"/>
</dbReference>
<dbReference type="Proteomes" id="UP000887568">
    <property type="component" value="Unplaced"/>
</dbReference>
<organism evidence="2 3">
    <name type="scientific">Patiria miniata</name>
    <name type="common">Bat star</name>
    <name type="synonym">Asterina miniata</name>
    <dbReference type="NCBI Taxonomy" id="46514"/>
    <lineage>
        <taxon>Eukaryota</taxon>
        <taxon>Metazoa</taxon>
        <taxon>Echinodermata</taxon>
        <taxon>Eleutherozoa</taxon>
        <taxon>Asterozoa</taxon>
        <taxon>Asteroidea</taxon>
        <taxon>Valvatacea</taxon>
        <taxon>Valvatida</taxon>
        <taxon>Asterinidae</taxon>
        <taxon>Patiria</taxon>
    </lineage>
</organism>
<dbReference type="EnsemblMetazoa" id="XM_038197578.1">
    <property type="protein sequence ID" value="XP_038053506.1"/>
    <property type="gene ID" value="LOC119725953"/>
</dbReference>
<evidence type="ECO:0000256" key="1">
    <source>
        <dbReference type="ARBA" id="ARBA00023002"/>
    </source>
</evidence>
<accession>A0A913ZQZ0</accession>
<name>A0A913ZQZ0_PATMI</name>
<dbReference type="GO" id="GO:0004303">
    <property type="term" value="F:estradiol 17-beta-dehydrogenase [NAD(P)+] activity"/>
    <property type="evidence" value="ECO:0007669"/>
    <property type="project" value="TreeGrafter"/>
</dbReference>
<dbReference type="PRINTS" id="PR00080">
    <property type="entry name" value="SDRFAMILY"/>
</dbReference>
<dbReference type="Gene3D" id="3.40.50.720">
    <property type="entry name" value="NAD(P)-binding Rossmann-like Domain"/>
    <property type="match status" value="1"/>
</dbReference>
<dbReference type="InterPro" id="IPR020904">
    <property type="entry name" value="Sc_DH/Rdtase_CS"/>
</dbReference>
<dbReference type="SUPFAM" id="SSF51735">
    <property type="entry name" value="NAD(P)-binding Rossmann-fold domains"/>
    <property type="match status" value="1"/>
</dbReference>
<keyword evidence="3" id="KW-1185">Reference proteome</keyword>
<dbReference type="OrthoDB" id="47007at2759"/>
<keyword evidence="1" id="KW-0560">Oxidoreductase</keyword>
<evidence type="ECO:0008006" key="4">
    <source>
        <dbReference type="Google" id="ProtNLM"/>
    </source>
</evidence>
<dbReference type="PROSITE" id="PS00061">
    <property type="entry name" value="ADH_SHORT"/>
    <property type="match status" value="1"/>
</dbReference>
<dbReference type="GeneID" id="119725953"/>
<protein>
    <recommendedName>
        <fullName evidence="4">17-beta-hydroxysteroid dehydrogenase 14</fullName>
    </recommendedName>
</protein>
<dbReference type="PANTHER" id="PTHR43658">
    <property type="entry name" value="SHORT-CHAIN DEHYDROGENASE/REDUCTASE"/>
    <property type="match status" value="1"/>
</dbReference>
<dbReference type="FunFam" id="3.40.50.720:FF:000084">
    <property type="entry name" value="Short-chain dehydrogenase reductase"/>
    <property type="match status" value="1"/>
</dbReference>
<dbReference type="PRINTS" id="PR00081">
    <property type="entry name" value="GDHRDH"/>
</dbReference>
<reference evidence="2" key="1">
    <citation type="submission" date="2022-11" db="UniProtKB">
        <authorList>
            <consortium name="EnsemblMetazoa"/>
        </authorList>
    </citation>
    <scope>IDENTIFICATION</scope>
</reference>
<dbReference type="RefSeq" id="XP_038053506.1">
    <property type="nucleotide sequence ID" value="XM_038197578.1"/>
</dbReference>
<dbReference type="GO" id="GO:0005829">
    <property type="term" value="C:cytosol"/>
    <property type="evidence" value="ECO:0007669"/>
    <property type="project" value="TreeGrafter"/>
</dbReference>
<evidence type="ECO:0000313" key="2">
    <source>
        <dbReference type="EnsemblMetazoa" id="XP_038053506.1"/>
    </source>
</evidence>
<sequence length="278" mass="30416">MASTCTSCTHLRYKDKVALVTGGSKGIGEGVVREFVKAGAKVAFCARGVEVGKALEDEVNKAGPGECFFIKCDVENEEEIKRTVEQTVEKYKRLDCLVNNAGWHPPEESIDDITVEHFKWLINFNLVSYFSFSKYALPHLRKNKGNIINMSSLVAKIGQKSAVPYVTTKGGIDAMTRAMAVDEAKYEVRVNSVSPGNVWTPLWEGLANASPNPEAMRTGGAEAQLIGRFGTLEESGKLCLFIAADATFCTGNDYLLSGGAELNYGCKTQMKERSNIYE</sequence>